<keyword evidence="3" id="KW-1185">Reference proteome</keyword>
<protein>
    <recommendedName>
        <fullName evidence="1">C-type lectin domain-containing protein</fullName>
    </recommendedName>
</protein>
<evidence type="ECO:0000313" key="3">
    <source>
        <dbReference type="Proteomes" id="UP000245119"/>
    </source>
</evidence>
<dbReference type="SMART" id="SM00034">
    <property type="entry name" value="CLECT"/>
    <property type="match status" value="1"/>
</dbReference>
<dbReference type="PROSITE" id="PS50041">
    <property type="entry name" value="C_TYPE_LECTIN_2"/>
    <property type="match status" value="1"/>
</dbReference>
<dbReference type="EMBL" id="PZQS01000006">
    <property type="protein sequence ID" value="PVD29277.1"/>
    <property type="molecule type" value="Genomic_DNA"/>
</dbReference>
<dbReference type="InterPro" id="IPR016187">
    <property type="entry name" value="CTDL_fold"/>
</dbReference>
<proteinExistence type="predicted"/>
<dbReference type="Gene3D" id="3.10.100.10">
    <property type="entry name" value="Mannose-Binding Protein A, subunit A"/>
    <property type="match status" value="1"/>
</dbReference>
<dbReference type="Pfam" id="PF00059">
    <property type="entry name" value="Lectin_C"/>
    <property type="match status" value="1"/>
</dbReference>
<dbReference type="InterPro" id="IPR001304">
    <property type="entry name" value="C-type_lectin-like"/>
</dbReference>
<dbReference type="InterPro" id="IPR050111">
    <property type="entry name" value="C-type_lectin/snaclec_domain"/>
</dbReference>
<dbReference type="PANTHER" id="PTHR22803">
    <property type="entry name" value="MANNOSE, PHOSPHOLIPASE, LECTIN RECEPTOR RELATED"/>
    <property type="match status" value="1"/>
</dbReference>
<dbReference type="OrthoDB" id="6142940at2759"/>
<dbReference type="InterPro" id="IPR016186">
    <property type="entry name" value="C-type_lectin-like/link_sf"/>
</dbReference>
<comment type="caution">
    <text evidence="2">The sequence shown here is derived from an EMBL/GenBank/DDBJ whole genome shotgun (WGS) entry which is preliminary data.</text>
</comment>
<gene>
    <name evidence="2" type="ORF">C0Q70_11874</name>
</gene>
<accession>A0A2T7P778</accession>
<dbReference type="CDD" id="cd00037">
    <property type="entry name" value="CLECT"/>
    <property type="match status" value="1"/>
</dbReference>
<evidence type="ECO:0000259" key="1">
    <source>
        <dbReference type="PROSITE" id="PS50041"/>
    </source>
</evidence>
<dbReference type="Proteomes" id="UP000245119">
    <property type="component" value="Linkage Group LG6"/>
</dbReference>
<evidence type="ECO:0000313" key="2">
    <source>
        <dbReference type="EMBL" id="PVD29277.1"/>
    </source>
</evidence>
<reference evidence="2 3" key="1">
    <citation type="submission" date="2018-04" db="EMBL/GenBank/DDBJ databases">
        <title>The genome of golden apple snail Pomacea canaliculata provides insight into stress tolerance and invasive adaptation.</title>
        <authorList>
            <person name="Liu C."/>
            <person name="Liu B."/>
            <person name="Ren Y."/>
            <person name="Zhang Y."/>
            <person name="Wang H."/>
            <person name="Li S."/>
            <person name="Jiang F."/>
            <person name="Yin L."/>
            <person name="Zhang G."/>
            <person name="Qian W."/>
            <person name="Fan W."/>
        </authorList>
    </citation>
    <scope>NUCLEOTIDE SEQUENCE [LARGE SCALE GENOMIC DNA]</scope>
    <source>
        <strain evidence="2">SZHN2017</strain>
        <tissue evidence="2">Muscle</tissue>
    </source>
</reference>
<dbReference type="AlphaFoldDB" id="A0A2T7P778"/>
<name>A0A2T7P778_POMCA</name>
<feature type="domain" description="C-type lectin" evidence="1">
    <location>
        <begin position="23"/>
        <end position="132"/>
    </location>
</feature>
<sequence>MTSTCSEGVFVAGHFCPQGWESLQDRCYLYVNRLLTWSAAKEICNGSSSSLVETESEEENSFVHNMMRAHGAQVGVWLNIDDRTQEGHWVSSTTHQPLTYSKWNDGEPNNMDDEDCGMMRLPGNWNDLNCQKGDVNNAVCEKVYVAHYSLVMKLIPVTDLLLSVRRGHT</sequence>
<organism evidence="2 3">
    <name type="scientific">Pomacea canaliculata</name>
    <name type="common">Golden apple snail</name>
    <dbReference type="NCBI Taxonomy" id="400727"/>
    <lineage>
        <taxon>Eukaryota</taxon>
        <taxon>Metazoa</taxon>
        <taxon>Spiralia</taxon>
        <taxon>Lophotrochozoa</taxon>
        <taxon>Mollusca</taxon>
        <taxon>Gastropoda</taxon>
        <taxon>Caenogastropoda</taxon>
        <taxon>Architaenioglossa</taxon>
        <taxon>Ampullarioidea</taxon>
        <taxon>Ampullariidae</taxon>
        <taxon>Pomacea</taxon>
    </lineage>
</organism>
<dbReference type="SUPFAM" id="SSF56436">
    <property type="entry name" value="C-type lectin-like"/>
    <property type="match status" value="1"/>
</dbReference>